<comment type="caution">
    <text evidence="2">The sequence shown here is derived from an EMBL/GenBank/DDBJ whole genome shotgun (WGS) entry which is preliminary data.</text>
</comment>
<name>A0ABM8ZBK0_9LACO</name>
<dbReference type="Gene3D" id="1.10.20.110">
    <property type="match status" value="1"/>
</dbReference>
<protein>
    <submittedName>
        <fullName evidence="2">Bifunctional aspartate aminotransferase and L-aspartate beta-decarboxylase</fullName>
        <ecNumber evidence="2">2.6.1.1</ecNumber>
    </submittedName>
</protein>
<keyword evidence="2" id="KW-0808">Transferase</keyword>
<dbReference type="PANTHER" id="PTHR45744">
    <property type="entry name" value="TYROSINE AMINOTRANSFERASE"/>
    <property type="match status" value="1"/>
</dbReference>
<dbReference type="InterPro" id="IPR015421">
    <property type="entry name" value="PyrdxlP-dep_Trfase_major"/>
</dbReference>
<feature type="domain" description="Aminotransferase class I/classII large" evidence="1">
    <location>
        <begin position="58"/>
        <end position="188"/>
    </location>
</feature>
<evidence type="ECO:0000313" key="3">
    <source>
        <dbReference type="Proteomes" id="UP000789719"/>
    </source>
</evidence>
<proteinExistence type="predicted"/>
<dbReference type="SUPFAM" id="SSF53383">
    <property type="entry name" value="PLP-dependent transferases"/>
    <property type="match status" value="1"/>
</dbReference>
<sequence length="204" mass="22658">MTPLCIAKINYSQNQLHIKPDDLVQELVDGALGNNYPVPSRILYNTESFINEYLTKALFHGVNLAATTDIFPTEGGMAAIVYIFNSLRENHLLKPGDKIAINTPIFTPYLQIPTLNDFELQEVDLRSTEANNWEINPLEINRLKDKAIKALFLVNPSNPGAMAFDKVALAAIKKMVAANPDLIIITDDYGSVIFINLPSVSKRS</sequence>
<dbReference type="GO" id="GO:0004069">
    <property type="term" value="F:L-aspartate:2-oxoglutarate aminotransferase activity"/>
    <property type="evidence" value="ECO:0007669"/>
    <property type="project" value="UniProtKB-EC"/>
</dbReference>
<keyword evidence="3" id="KW-1185">Reference proteome</keyword>
<dbReference type="EC" id="2.6.1.1" evidence="2"/>
<dbReference type="Pfam" id="PF00155">
    <property type="entry name" value="Aminotran_1_2"/>
    <property type="match status" value="1"/>
</dbReference>
<dbReference type="Gene3D" id="3.40.640.10">
    <property type="entry name" value="Type I PLP-dependent aspartate aminotransferase-like (Major domain)"/>
    <property type="match status" value="1"/>
</dbReference>
<reference evidence="2 3" key="1">
    <citation type="submission" date="2021-11" db="EMBL/GenBank/DDBJ databases">
        <authorList>
            <person name="Depoorter E."/>
        </authorList>
    </citation>
    <scope>NUCLEOTIDE SEQUENCE [LARGE SCALE GENOMIC DNA]</scope>
    <source>
        <strain evidence="2 3">LMG 24286</strain>
    </source>
</reference>
<evidence type="ECO:0000313" key="2">
    <source>
        <dbReference type="EMBL" id="CAH0418078.1"/>
    </source>
</evidence>
<dbReference type="InterPro" id="IPR004839">
    <property type="entry name" value="Aminotransferase_I/II_large"/>
</dbReference>
<dbReference type="PANTHER" id="PTHR45744:SF2">
    <property type="entry name" value="TYROSINE AMINOTRANSFERASE"/>
    <property type="match status" value="1"/>
</dbReference>
<dbReference type="Proteomes" id="UP000789719">
    <property type="component" value="Unassembled WGS sequence"/>
</dbReference>
<gene>
    <name evidence="2" type="primary">asD_1</name>
    <name evidence="2" type="ORF">WGH24286_00494</name>
</gene>
<dbReference type="RefSeq" id="WP_432443412.1">
    <property type="nucleotide sequence ID" value="NZ_CAKKNT010000004.1"/>
</dbReference>
<organism evidence="2 3">
    <name type="scientific">Periweissella ghanensis</name>
    <dbReference type="NCBI Taxonomy" id="467997"/>
    <lineage>
        <taxon>Bacteria</taxon>
        <taxon>Bacillati</taxon>
        <taxon>Bacillota</taxon>
        <taxon>Bacilli</taxon>
        <taxon>Lactobacillales</taxon>
        <taxon>Lactobacillaceae</taxon>
        <taxon>Periweissella</taxon>
    </lineage>
</organism>
<dbReference type="InterPro" id="IPR015424">
    <property type="entry name" value="PyrdxlP-dep_Trfase"/>
</dbReference>
<accession>A0ABM8ZBK0</accession>
<keyword evidence="2" id="KW-0032">Aminotransferase</keyword>
<dbReference type="EMBL" id="CAKKNT010000004">
    <property type="protein sequence ID" value="CAH0418078.1"/>
    <property type="molecule type" value="Genomic_DNA"/>
</dbReference>
<evidence type="ECO:0000259" key="1">
    <source>
        <dbReference type="Pfam" id="PF00155"/>
    </source>
</evidence>